<evidence type="ECO:0000313" key="2">
    <source>
        <dbReference type="Proteomes" id="UP001501116"/>
    </source>
</evidence>
<sequence>MGSGARRGRGFVTVRLRSRSRRRVRVPGVPSWVREGPDVPERMMTLVYRVGAGLGRSPRGCARLCLRVLVRAAVAGAESPIRDERGWVDPGRRLRARVVAALRVDLGPRIDRARFEAVLRDAILLDELALLPPRQRLVLWTTVLGRGTLSDLVAETGWTPHQTARLLRAALQSVTAHSPG</sequence>
<comment type="caution">
    <text evidence="1">The sequence shown here is derived from an EMBL/GenBank/DDBJ whole genome shotgun (WGS) entry which is preliminary data.</text>
</comment>
<name>A0ABP5C3S7_9PSEU</name>
<dbReference type="EMBL" id="BAAANN010000010">
    <property type="protein sequence ID" value="GAA1957237.1"/>
    <property type="molecule type" value="Genomic_DNA"/>
</dbReference>
<keyword evidence="2" id="KW-1185">Reference proteome</keyword>
<gene>
    <name evidence="1" type="ORF">GCM10009754_29160</name>
</gene>
<evidence type="ECO:0008006" key="3">
    <source>
        <dbReference type="Google" id="ProtNLM"/>
    </source>
</evidence>
<dbReference type="Proteomes" id="UP001501116">
    <property type="component" value="Unassembled WGS sequence"/>
</dbReference>
<proteinExistence type="predicted"/>
<protein>
    <recommendedName>
        <fullName evidence="3">Sigma-70 family RNA polymerase sigma factor</fullName>
    </recommendedName>
</protein>
<reference evidence="2" key="1">
    <citation type="journal article" date="2019" name="Int. J. Syst. Evol. Microbiol.">
        <title>The Global Catalogue of Microorganisms (GCM) 10K type strain sequencing project: providing services to taxonomists for standard genome sequencing and annotation.</title>
        <authorList>
            <consortium name="The Broad Institute Genomics Platform"/>
            <consortium name="The Broad Institute Genome Sequencing Center for Infectious Disease"/>
            <person name="Wu L."/>
            <person name="Ma J."/>
        </authorList>
    </citation>
    <scope>NUCLEOTIDE SEQUENCE [LARGE SCALE GENOMIC DNA]</scope>
    <source>
        <strain evidence="2">JCM 14545</strain>
    </source>
</reference>
<evidence type="ECO:0000313" key="1">
    <source>
        <dbReference type="EMBL" id="GAA1957237.1"/>
    </source>
</evidence>
<accession>A0ABP5C3S7</accession>
<organism evidence="1 2">
    <name type="scientific">Amycolatopsis minnesotensis</name>
    <dbReference type="NCBI Taxonomy" id="337894"/>
    <lineage>
        <taxon>Bacteria</taxon>
        <taxon>Bacillati</taxon>
        <taxon>Actinomycetota</taxon>
        <taxon>Actinomycetes</taxon>
        <taxon>Pseudonocardiales</taxon>
        <taxon>Pseudonocardiaceae</taxon>
        <taxon>Amycolatopsis</taxon>
    </lineage>
</organism>